<gene>
    <name evidence="1" type="ORF">FOXG_18941</name>
</gene>
<dbReference type="AlphaFoldDB" id="A0A0J9WKC3"/>
<dbReference type="GeneID" id="28959647"/>
<reference evidence="1" key="2">
    <citation type="journal article" date="2010" name="Nature">
        <title>Comparative genomics reveals mobile pathogenicity chromosomes in Fusarium.</title>
        <authorList>
            <person name="Ma L.J."/>
            <person name="van der Does H.C."/>
            <person name="Borkovich K.A."/>
            <person name="Coleman J.J."/>
            <person name="Daboussi M.J."/>
            <person name="Di Pietro A."/>
            <person name="Dufresne M."/>
            <person name="Freitag M."/>
            <person name="Grabherr M."/>
            <person name="Henrissat B."/>
            <person name="Houterman P.M."/>
            <person name="Kang S."/>
            <person name="Shim W.B."/>
            <person name="Woloshuk C."/>
            <person name="Xie X."/>
            <person name="Xu J.R."/>
            <person name="Antoniw J."/>
            <person name="Baker S.E."/>
            <person name="Bluhm B.H."/>
            <person name="Breakspear A."/>
            <person name="Brown D.W."/>
            <person name="Butchko R.A."/>
            <person name="Chapman S."/>
            <person name="Coulson R."/>
            <person name="Coutinho P.M."/>
            <person name="Danchin E.G."/>
            <person name="Diener A."/>
            <person name="Gale L.R."/>
            <person name="Gardiner D.M."/>
            <person name="Goff S."/>
            <person name="Hammond-Kosack K.E."/>
            <person name="Hilburn K."/>
            <person name="Hua-Van A."/>
            <person name="Jonkers W."/>
            <person name="Kazan K."/>
            <person name="Kodira C.D."/>
            <person name="Koehrsen M."/>
            <person name="Kumar L."/>
            <person name="Lee Y.H."/>
            <person name="Li L."/>
            <person name="Manners J.M."/>
            <person name="Miranda-Saavedra D."/>
            <person name="Mukherjee M."/>
            <person name="Park G."/>
            <person name="Park J."/>
            <person name="Park S.Y."/>
            <person name="Proctor R.H."/>
            <person name="Regev A."/>
            <person name="Ruiz-Roldan M.C."/>
            <person name="Sain D."/>
            <person name="Sakthikumar S."/>
            <person name="Sykes S."/>
            <person name="Schwartz D.C."/>
            <person name="Turgeon B.G."/>
            <person name="Wapinski I."/>
            <person name="Yoder O."/>
            <person name="Young S."/>
            <person name="Zeng Q."/>
            <person name="Zhou S."/>
            <person name="Galagan J."/>
            <person name="Cuomo C.A."/>
            <person name="Kistler H.C."/>
            <person name="Rep M."/>
        </authorList>
    </citation>
    <scope>NUCLEOTIDE SEQUENCE [LARGE SCALE GENOMIC DNA]</scope>
    <source>
        <strain evidence="1">4287</strain>
    </source>
</reference>
<organism evidence="1 2">
    <name type="scientific">Fusarium oxysporum f. sp. lycopersici (strain 4287 / CBS 123668 / FGSC 9935 / NRRL 34936)</name>
    <name type="common">Fusarium vascular wilt of tomato</name>
    <dbReference type="NCBI Taxonomy" id="426428"/>
    <lineage>
        <taxon>Eukaryota</taxon>
        <taxon>Fungi</taxon>
        <taxon>Dikarya</taxon>
        <taxon>Ascomycota</taxon>
        <taxon>Pezizomycotina</taxon>
        <taxon>Sordariomycetes</taxon>
        <taxon>Hypocreomycetidae</taxon>
        <taxon>Hypocreales</taxon>
        <taxon>Nectriaceae</taxon>
        <taxon>Fusarium</taxon>
        <taxon>Fusarium oxysporum species complex</taxon>
    </lineage>
</organism>
<dbReference type="KEGG" id="fox:FOXG_18941"/>
<protein>
    <submittedName>
        <fullName evidence="1">Uncharacterized protein</fullName>
    </submittedName>
</protein>
<dbReference type="EMBL" id="DS231700">
    <property type="protein sequence ID" value="KNB01782.1"/>
    <property type="molecule type" value="Genomic_DNA"/>
</dbReference>
<dbReference type="Proteomes" id="UP000009097">
    <property type="component" value="Unassembled WGS sequence"/>
</dbReference>
<reference evidence="1" key="1">
    <citation type="submission" date="2007-04" db="EMBL/GenBank/DDBJ databases">
        <authorList>
            <consortium name="The Broad Institute Genome Sequencing Platform"/>
            <person name="Birren B."/>
            <person name="Lander E."/>
            <person name="Galagan J."/>
            <person name="Nusbaum C."/>
            <person name="Devon K."/>
            <person name="Ma L.-J."/>
            <person name="Jaffe D."/>
            <person name="Butler J."/>
            <person name="Alvarez P."/>
            <person name="Gnerre S."/>
            <person name="Grabherr M."/>
            <person name="Kleber M."/>
            <person name="Mauceli E."/>
            <person name="Brockman W."/>
            <person name="MacCallum I.A."/>
            <person name="Young S."/>
            <person name="LaButti K."/>
            <person name="DeCaprio D."/>
            <person name="Crawford M."/>
            <person name="Koehrsen M."/>
            <person name="Engels R."/>
            <person name="Montgomery P."/>
            <person name="Pearson M."/>
            <person name="Howarth C."/>
            <person name="Larson L."/>
            <person name="White J."/>
            <person name="O'Leary S."/>
            <person name="Kodira C."/>
            <person name="Zeng Q."/>
            <person name="Yandava C."/>
            <person name="Alvarado L."/>
            <person name="Kistler C."/>
            <person name="Shim W.-B."/>
            <person name="Kang S."/>
            <person name="Woloshuk C."/>
        </authorList>
    </citation>
    <scope>NUCLEOTIDE SEQUENCE</scope>
    <source>
        <strain evidence="1">4287</strain>
    </source>
</reference>
<evidence type="ECO:0000313" key="1">
    <source>
        <dbReference type="EMBL" id="KNB01782.1"/>
    </source>
</evidence>
<sequence length="57" mass="5881">MSDSGIDELSRYMNSTSPGEAAEDILRLGQAAVSASANAEGSHARHLLLTPTALAPK</sequence>
<dbReference type="RefSeq" id="XP_018239827.1">
    <property type="nucleotide sequence ID" value="XM_018399092.1"/>
</dbReference>
<proteinExistence type="predicted"/>
<dbReference type="VEuPathDB" id="FungiDB:FOXG_18941"/>
<accession>A0A0J9WKC3</accession>
<name>A0A0J9WKC3_FUSO4</name>
<evidence type="ECO:0000313" key="2">
    <source>
        <dbReference type="Proteomes" id="UP000009097"/>
    </source>
</evidence>